<name>A0A8B6G884_MYTGA</name>
<evidence type="ECO:0000313" key="2">
    <source>
        <dbReference type="Proteomes" id="UP000596742"/>
    </source>
</evidence>
<reference evidence="1" key="1">
    <citation type="submission" date="2018-11" db="EMBL/GenBank/DDBJ databases">
        <authorList>
            <person name="Alioto T."/>
            <person name="Alioto T."/>
        </authorList>
    </citation>
    <scope>NUCLEOTIDE SEQUENCE</scope>
</reference>
<dbReference type="AlphaFoldDB" id="A0A8B6G884"/>
<dbReference type="OrthoDB" id="6154697at2759"/>
<sequence length="184" mass="21298">MTKIFPHKKFHHVVTSCIHAYDVTIKNRRYLREKSKCYVLTITKKRKTINFNYNINGHILESVASNPYLGAELTNTMSWDKQVNKVVTKGNKALGFIRRNVGSCPEAVKKQAYLALVRPHLEYACSAWDPHLQKHIYQIEMVQRRAARFIKSNYSREPGTVTTLLEELNLTPLEIRSSTYNTLS</sequence>
<proteinExistence type="predicted"/>
<gene>
    <name evidence="1" type="ORF">MGAL_10B035303</name>
</gene>
<dbReference type="PANTHER" id="PTHR33332">
    <property type="entry name" value="REVERSE TRANSCRIPTASE DOMAIN-CONTAINING PROTEIN"/>
    <property type="match status" value="1"/>
</dbReference>
<organism evidence="1 2">
    <name type="scientific">Mytilus galloprovincialis</name>
    <name type="common">Mediterranean mussel</name>
    <dbReference type="NCBI Taxonomy" id="29158"/>
    <lineage>
        <taxon>Eukaryota</taxon>
        <taxon>Metazoa</taxon>
        <taxon>Spiralia</taxon>
        <taxon>Lophotrochozoa</taxon>
        <taxon>Mollusca</taxon>
        <taxon>Bivalvia</taxon>
        <taxon>Autobranchia</taxon>
        <taxon>Pteriomorphia</taxon>
        <taxon>Mytilida</taxon>
        <taxon>Mytiloidea</taxon>
        <taxon>Mytilidae</taxon>
        <taxon>Mytilinae</taxon>
        <taxon>Mytilus</taxon>
    </lineage>
</organism>
<dbReference type="EMBL" id="UYJE01008023">
    <property type="protein sequence ID" value="VDI60236.1"/>
    <property type="molecule type" value="Genomic_DNA"/>
</dbReference>
<accession>A0A8B6G884</accession>
<keyword evidence="2" id="KW-1185">Reference proteome</keyword>
<dbReference type="Proteomes" id="UP000596742">
    <property type="component" value="Unassembled WGS sequence"/>
</dbReference>
<comment type="caution">
    <text evidence="1">The sequence shown here is derived from an EMBL/GenBank/DDBJ whole genome shotgun (WGS) entry which is preliminary data.</text>
</comment>
<evidence type="ECO:0000313" key="1">
    <source>
        <dbReference type="EMBL" id="VDI60236.1"/>
    </source>
</evidence>
<protein>
    <submittedName>
        <fullName evidence="1">Uncharacterized protein</fullName>
    </submittedName>
</protein>